<evidence type="ECO:0000256" key="1">
    <source>
        <dbReference type="SAM" id="MobiDB-lite"/>
    </source>
</evidence>
<proteinExistence type="predicted"/>
<feature type="compositionally biased region" description="Low complexity" evidence="1">
    <location>
        <begin position="194"/>
        <end position="203"/>
    </location>
</feature>
<feature type="compositionally biased region" description="Low complexity" evidence="1">
    <location>
        <begin position="161"/>
        <end position="170"/>
    </location>
</feature>
<reference evidence="2" key="1">
    <citation type="journal article" date="2021" name="Proc. Natl. Acad. Sci. U.S.A.">
        <title>A Catalog of Tens of Thousands of Viruses from Human Metagenomes Reveals Hidden Associations with Chronic Diseases.</title>
        <authorList>
            <person name="Tisza M.J."/>
            <person name="Buck C.B."/>
        </authorList>
    </citation>
    <scope>NUCLEOTIDE SEQUENCE</scope>
    <source>
        <strain evidence="2">CtEP635</strain>
    </source>
</reference>
<evidence type="ECO:0000313" key="2">
    <source>
        <dbReference type="EMBL" id="DAF98966.1"/>
    </source>
</evidence>
<organism evidence="2">
    <name type="scientific">Siphoviridae sp. ctEP635</name>
    <dbReference type="NCBI Taxonomy" id="2825396"/>
    <lineage>
        <taxon>Viruses</taxon>
        <taxon>Duplodnaviria</taxon>
        <taxon>Heunggongvirae</taxon>
        <taxon>Uroviricota</taxon>
        <taxon>Caudoviricetes</taxon>
    </lineage>
</organism>
<accession>A0A8S5UX78</accession>
<protein>
    <submittedName>
        <fullName evidence="2">Huntingtin protein-like protein</fullName>
    </submittedName>
</protein>
<feature type="region of interest" description="Disordered" evidence="1">
    <location>
        <begin position="157"/>
        <end position="203"/>
    </location>
</feature>
<name>A0A8S5UX78_9CAUD</name>
<sequence>MNPNDDIFAAMDRGLAGGSKSAFTSDSLPGDTITGAVVSVDYKQVNDFNTGEPAYFPSGDPKMQFVIVIQTDQRDDEDDDGRRTIYIPAWGSKKQALVDAMRAEGMRKASEAFAAGNIFTATFVEELQKQNPQTRARYREKVYTYRIQRGSLAAADRDVDPWATTQQAPAAPAPTPAAPANSPAAPAPAPAPAPAQQAPAMQAGPIELIRAGLDDQQIATATGLPAATIASIRKGLAG</sequence>
<dbReference type="EMBL" id="BK016158">
    <property type="protein sequence ID" value="DAF98966.1"/>
    <property type="molecule type" value="Genomic_DNA"/>
</dbReference>